<dbReference type="Gene3D" id="3.40.640.10">
    <property type="entry name" value="Type I PLP-dependent aspartate aminotransferase-like (Major domain)"/>
    <property type="match status" value="1"/>
</dbReference>
<keyword evidence="11" id="KW-1185">Reference proteome</keyword>
<dbReference type="InterPro" id="IPR004839">
    <property type="entry name" value="Aminotransferase_I/II_large"/>
</dbReference>
<keyword evidence="5 10" id="KW-0032">Aminotransferase</keyword>
<evidence type="ECO:0000256" key="8">
    <source>
        <dbReference type="ARBA" id="ARBA00030923"/>
    </source>
</evidence>
<dbReference type="OrthoDB" id="6752799at2759"/>
<comment type="similarity">
    <text evidence="2">Belongs to the class-I pyridoxal-phosphate-dependent aminotransferase family.</text>
</comment>
<dbReference type="EC" id="2.6.1.1" evidence="4"/>
<comment type="subunit">
    <text evidence="3">Homodimer.</text>
</comment>
<proteinExistence type="inferred from homology"/>
<comment type="caution">
    <text evidence="10">The sequence shown here is derived from an EMBL/GenBank/DDBJ whole genome shotgun (WGS) entry which is preliminary data.</text>
</comment>
<dbReference type="PANTHER" id="PTHR11879:SF55">
    <property type="entry name" value="GLUTAMATE OXALOACETATE TRANSAMINASE 1, ISOFORM B"/>
    <property type="match status" value="1"/>
</dbReference>
<evidence type="ECO:0000256" key="2">
    <source>
        <dbReference type="ARBA" id="ARBA00007441"/>
    </source>
</evidence>
<keyword evidence="7" id="KW-0663">Pyridoxal phosphate</keyword>
<evidence type="ECO:0000313" key="11">
    <source>
        <dbReference type="Proteomes" id="UP000230750"/>
    </source>
</evidence>
<evidence type="ECO:0000256" key="1">
    <source>
        <dbReference type="ARBA" id="ARBA00001933"/>
    </source>
</evidence>
<gene>
    <name evidence="10" type="ORF">BSL78_19943</name>
</gene>
<dbReference type="InterPro" id="IPR015422">
    <property type="entry name" value="PyrdxlP-dep_Trfase_small"/>
</dbReference>
<dbReference type="Pfam" id="PF00155">
    <property type="entry name" value="Aminotran_1_2"/>
    <property type="match status" value="1"/>
</dbReference>
<feature type="domain" description="Aminotransferase class I/classII large" evidence="9">
    <location>
        <begin position="42"/>
        <end position="422"/>
    </location>
</feature>
<dbReference type="CDD" id="cd00609">
    <property type="entry name" value="AAT_like"/>
    <property type="match status" value="1"/>
</dbReference>
<dbReference type="PRINTS" id="PR00799">
    <property type="entry name" value="TRANSAMINASE"/>
</dbReference>
<dbReference type="GO" id="GO:0006532">
    <property type="term" value="P:aspartate biosynthetic process"/>
    <property type="evidence" value="ECO:0007669"/>
    <property type="project" value="TreeGrafter"/>
</dbReference>
<organism evidence="10 11">
    <name type="scientific">Stichopus japonicus</name>
    <name type="common">Sea cucumber</name>
    <dbReference type="NCBI Taxonomy" id="307972"/>
    <lineage>
        <taxon>Eukaryota</taxon>
        <taxon>Metazoa</taxon>
        <taxon>Echinodermata</taxon>
        <taxon>Eleutherozoa</taxon>
        <taxon>Echinozoa</taxon>
        <taxon>Holothuroidea</taxon>
        <taxon>Aspidochirotacea</taxon>
        <taxon>Aspidochirotida</taxon>
        <taxon>Stichopodidae</taxon>
        <taxon>Apostichopus</taxon>
    </lineage>
</organism>
<keyword evidence="6 10" id="KW-0808">Transferase</keyword>
<dbReference type="Proteomes" id="UP000230750">
    <property type="component" value="Unassembled WGS sequence"/>
</dbReference>
<dbReference type="EMBL" id="MRZV01000866">
    <property type="protein sequence ID" value="PIK43213.1"/>
    <property type="molecule type" value="Genomic_DNA"/>
</dbReference>
<dbReference type="GO" id="GO:0004069">
    <property type="term" value="F:L-aspartate:2-oxoglutarate aminotransferase activity"/>
    <property type="evidence" value="ECO:0007669"/>
    <property type="project" value="UniProtKB-EC"/>
</dbReference>
<evidence type="ECO:0000256" key="6">
    <source>
        <dbReference type="ARBA" id="ARBA00022679"/>
    </source>
</evidence>
<evidence type="ECO:0000256" key="5">
    <source>
        <dbReference type="ARBA" id="ARBA00022576"/>
    </source>
</evidence>
<dbReference type="NCBIfam" id="NF006719">
    <property type="entry name" value="PRK09257.1"/>
    <property type="match status" value="1"/>
</dbReference>
<dbReference type="FunFam" id="3.40.640.10:FF:000066">
    <property type="entry name" value="Aspartate aminotransferase"/>
    <property type="match status" value="1"/>
</dbReference>
<accession>A0A2G8K5I4</accession>
<reference evidence="10 11" key="1">
    <citation type="journal article" date="2017" name="PLoS Biol.">
        <title>The sea cucumber genome provides insights into morphological evolution and visceral regeneration.</title>
        <authorList>
            <person name="Zhang X."/>
            <person name="Sun L."/>
            <person name="Yuan J."/>
            <person name="Sun Y."/>
            <person name="Gao Y."/>
            <person name="Zhang L."/>
            <person name="Li S."/>
            <person name="Dai H."/>
            <person name="Hamel J.F."/>
            <person name="Liu C."/>
            <person name="Yu Y."/>
            <person name="Liu S."/>
            <person name="Lin W."/>
            <person name="Guo K."/>
            <person name="Jin S."/>
            <person name="Xu P."/>
            <person name="Storey K.B."/>
            <person name="Huan P."/>
            <person name="Zhang T."/>
            <person name="Zhou Y."/>
            <person name="Zhang J."/>
            <person name="Lin C."/>
            <person name="Li X."/>
            <person name="Xing L."/>
            <person name="Huo D."/>
            <person name="Sun M."/>
            <person name="Wang L."/>
            <person name="Mercier A."/>
            <person name="Li F."/>
            <person name="Yang H."/>
            <person name="Xiang J."/>
        </authorList>
    </citation>
    <scope>NUCLEOTIDE SEQUENCE [LARGE SCALE GENOMIC DNA]</scope>
    <source>
        <strain evidence="10">Shaxun</strain>
        <tissue evidence="10">Muscle</tissue>
    </source>
</reference>
<dbReference type="AlphaFoldDB" id="A0A2G8K5I4"/>
<sequence>MSENSEAKKAKLGSSRFSEVEQAPPVAVFALTAAYKADTHPQKANLGVGAYRTDEGQPWVLPVVREVESQMAADHSLNHEYLPIAGLPEFTSAATKLVLGDDSPALLEHRAIGFQTLSGTGALRLAAEFLKLRANHSVVYLPDPTWGNHTSIFQLVGFDIRKYRYWKPETKGLDIDGLIEDLKNAPENAVVVLHACAHNPTGVDPTQEQWKKIAEVVKAGNLFTFFDSAYIGFASGDVETDRWAVRYFVSQGLELFTAQSFSKNFGLYSKYSVFWKKKKKEERESGNLAIVVNDPGVHGRVKSQMEKLARAMWSNPPNHGARIVASVLTNPTLSAQWKEHIATMADRIRQMRELLYQKLKLQGTPGTWNHIVDQIGMFSYTGLSAKQVEFMKEKYHIYAMKSGRINMCAVTTSNVEHIAKAIHEAVSNIQPS</sequence>
<dbReference type="GO" id="GO:0030170">
    <property type="term" value="F:pyridoxal phosphate binding"/>
    <property type="evidence" value="ECO:0007669"/>
    <property type="project" value="InterPro"/>
</dbReference>
<protein>
    <recommendedName>
        <fullName evidence="4">aspartate transaminase</fullName>
        <ecNumber evidence="4">2.6.1.1</ecNumber>
    </recommendedName>
    <alternativeName>
        <fullName evidence="8">Transaminase A</fullName>
    </alternativeName>
</protein>
<dbReference type="GO" id="GO:0005829">
    <property type="term" value="C:cytosol"/>
    <property type="evidence" value="ECO:0007669"/>
    <property type="project" value="TreeGrafter"/>
</dbReference>
<comment type="cofactor">
    <cofactor evidence="1">
        <name>pyridoxal 5'-phosphate</name>
        <dbReference type="ChEBI" id="CHEBI:597326"/>
    </cofactor>
</comment>
<dbReference type="Gene3D" id="3.90.1150.10">
    <property type="entry name" value="Aspartate Aminotransferase, domain 1"/>
    <property type="match status" value="1"/>
</dbReference>
<dbReference type="InterPro" id="IPR000796">
    <property type="entry name" value="Asp_trans"/>
</dbReference>
<name>A0A2G8K5I4_STIJA</name>
<dbReference type="PANTHER" id="PTHR11879">
    <property type="entry name" value="ASPARTATE AMINOTRANSFERASE"/>
    <property type="match status" value="1"/>
</dbReference>
<dbReference type="FunFam" id="3.90.1150.10:FF:000001">
    <property type="entry name" value="Aspartate aminotransferase"/>
    <property type="match status" value="1"/>
</dbReference>
<evidence type="ECO:0000256" key="4">
    <source>
        <dbReference type="ARBA" id="ARBA00012753"/>
    </source>
</evidence>
<dbReference type="InterPro" id="IPR015421">
    <property type="entry name" value="PyrdxlP-dep_Trfase_major"/>
</dbReference>
<evidence type="ECO:0000256" key="3">
    <source>
        <dbReference type="ARBA" id="ARBA00011738"/>
    </source>
</evidence>
<dbReference type="SUPFAM" id="SSF53383">
    <property type="entry name" value="PLP-dependent transferases"/>
    <property type="match status" value="1"/>
</dbReference>
<evidence type="ECO:0000256" key="7">
    <source>
        <dbReference type="ARBA" id="ARBA00022898"/>
    </source>
</evidence>
<evidence type="ECO:0000313" key="10">
    <source>
        <dbReference type="EMBL" id="PIK43213.1"/>
    </source>
</evidence>
<evidence type="ECO:0000259" key="9">
    <source>
        <dbReference type="Pfam" id="PF00155"/>
    </source>
</evidence>
<dbReference type="STRING" id="307972.A0A2G8K5I4"/>
<dbReference type="InterPro" id="IPR015424">
    <property type="entry name" value="PyrdxlP-dep_Trfase"/>
</dbReference>